<dbReference type="AlphaFoldDB" id="A0A3B0TZQ7"/>
<evidence type="ECO:0000256" key="5">
    <source>
        <dbReference type="ARBA" id="ARBA00022694"/>
    </source>
</evidence>
<dbReference type="InterPro" id="IPR014729">
    <property type="entry name" value="Rossmann-like_a/b/a_fold"/>
</dbReference>
<evidence type="ECO:0000313" key="10">
    <source>
        <dbReference type="EMBL" id="VAW24261.1"/>
    </source>
</evidence>
<accession>A0A3B0TZQ7</accession>
<dbReference type="Pfam" id="PF01171">
    <property type="entry name" value="ATP_bind_3"/>
    <property type="match status" value="1"/>
</dbReference>
<dbReference type="Gene3D" id="3.40.50.620">
    <property type="entry name" value="HUPs"/>
    <property type="match status" value="1"/>
</dbReference>
<dbReference type="SMART" id="SM00977">
    <property type="entry name" value="TilS_C"/>
    <property type="match status" value="1"/>
</dbReference>
<dbReference type="Pfam" id="PF11734">
    <property type="entry name" value="TilS_C"/>
    <property type="match status" value="1"/>
</dbReference>
<sequence length="440" mass="50951">MLNKLTGFINKQRLFEPQQKILLAVSGGVDSMVMLFLFEQSGFNYSVVHCNFQLRGNESGQDEQFVKEYAGRLGVRLHTKQFDTEDYAKANGISIEMAARELRYEYFDGLAESYHYDYIATAHHQDDQIETFFINLMRKTGIRGLSGIKPKAGKIIRPLLFTNRKEIMNFAVQNNIPYREDSTNRSTAFRRNFIRHNILPKFEEISPAFRENVLASMQNLKEAESVYLDTLESDRRIVCTGRGDVLVVNIPSLLNTKFPKLLLFEVLSGFRFNPAVIEEVFASLGEGSGKQFFSPSHRAVKDRRELIIEPKKKPGQGLFYIEKEDMELFEPIYITANLVDSQGFKMPRNNNIACLDFDKLEFPLIIRKWQQGEYFQPLGMQGFKKLSDFFIDEKMPIPEKENTWILYSGNKVVWIIGRRIDNRFKITKQTKTVYQLEVGG</sequence>
<evidence type="ECO:0000256" key="6">
    <source>
        <dbReference type="ARBA" id="ARBA00022741"/>
    </source>
</evidence>
<gene>
    <name evidence="10" type="ORF">MNBD_BACTEROID01-1205</name>
</gene>
<dbReference type="GO" id="GO:0032267">
    <property type="term" value="F:tRNA(Ile)-lysidine synthase activity"/>
    <property type="evidence" value="ECO:0007669"/>
    <property type="project" value="UniProtKB-EC"/>
</dbReference>
<comment type="catalytic activity">
    <reaction evidence="8">
        <text>cytidine(34) in tRNA(Ile2) + L-lysine + ATP = lysidine(34) in tRNA(Ile2) + AMP + diphosphate + H(+)</text>
        <dbReference type="Rhea" id="RHEA:43744"/>
        <dbReference type="Rhea" id="RHEA-COMP:10625"/>
        <dbReference type="Rhea" id="RHEA-COMP:10670"/>
        <dbReference type="ChEBI" id="CHEBI:15378"/>
        <dbReference type="ChEBI" id="CHEBI:30616"/>
        <dbReference type="ChEBI" id="CHEBI:32551"/>
        <dbReference type="ChEBI" id="CHEBI:33019"/>
        <dbReference type="ChEBI" id="CHEBI:82748"/>
        <dbReference type="ChEBI" id="CHEBI:83665"/>
        <dbReference type="ChEBI" id="CHEBI:456215"/>
        <dbReference type="EC" id="6.3.4.19"/>
    </reaction>
</comment>
<name>A0A3B0TZQ7_9ZZZZ</name>
<evidence type="ECO:0000256" key="3">
    <source>
        <dbReference type="ARBA" id="ARBA00022490"/>
    </source>
</evidence>
<dbReference type="EMBL" id="UOEP01000208">
    <property type="protein sequence ID" value="VAW24261.1"/>
    <property type="molecule type" value="Genomic_DNA"/>
</dbReference>
<dbReference type="NCBIfam" id="TIGR02433">
    <property type="entry name" value="lysidine_TilS_C"/>
    <property type="match status" value="1"/>
</dbReference>
<evidence type="ECO:0000256" key="1">
    <source>
        <dbReference type="ARBA" id="ARBA00004496"/>
    </source>
</evidence>
<dbReference type="SUPFAM" id="SSF52402">
    <property type="entry name" value="Adenine nucleotide alpha hydrolases-like"/>
    <property type="match status" value="1"/>
</dbReference>
<evidence type="ECO:0000256" key="8">
    <source>
        <dbReference type="ARBA" id="ARBA00048539"/>
    </source>
</evidence>
<keyword evidence="6" id="KW-0547">Nucleotide-binding</keyword>
<dbReference type="InterPro" id="IPR011063">
    <property type="entry name" value="TilS/TtcA_N"/>
</dbReference>
<dbReference type="GO" id="GO:0005737">
    <property type="term" value="C:cytoplasm"/>
    <property type="evidence" value="ECO:0007669"/>
    <property type="project" value="UniProtKB-SubCell"/>
</dbReference>
<dbReference type="HAMAP" id="MF_01161">
    <property type="entry name" value="tRNA_Ile_lys_synt"/>
    <property type="match status" value="1"/>
</dbReference>
<dbReference type="EC" id="6.3.4.19" evidence="2"/>
<dbReference type="NCBIfam" id="TIGR02432">
    <property type="entry name" value="lysidine_TilS_N"/>
    <property type="match status" value="1"/>
</dbReference>
<evidence type="ECO:0000256" key="4">
    <source>
        <dbReference type="ARBA" id="ARBA00022598"/>
    </source>
</evidence>
<dbReference type="InterPro" id="IPR012795">
    <property type="entry name" value="tRNA_Ile_lys_synt_N"/>
</dbReference>
<comment type="subcellular location">
    <subcellularLocation>
        <location evidence="1">Cytoplasm</location>
    </subcellularLocation>
</comment>
<reference evidence="10" key="1">
    <citation type="submission" date="2018-06" db="EMBL/GenBank/DDBJ databases">
        <authorList>
            <person name="Zhirakovskaya E."/>
        </authorList>
    </citation>
    <scope>NUCLEOTIDE SEQUENCE</scope>
</reference>
<evidence type="ECO:0000256" key="2">
    <source>
        <dbReference type="ARBA" id="ARBA00013267"/>
    </source>
</evidence>
<dbReference type="InterPro" id="IPR012094">
    <property type="entry name" value="tRNA_Ile_lys_synt"/>
</dbReference>
<feature type="domain" description="Lysidine-tRNA(Ile) synthetase C-terminal" evidence="9">
    <location>
        <begin position="364"/>
        <end position="438"/>
    </location>
</feature>
<organism evidence="10">
    <name type="scientific">hydrothermal vent metagenome</name>
    <dbReference type="NCBI Taxonomy" id="652676"/>
    <lineage>
        <taxon>unclassified sequences</taxon>
        <taxon>metagenomes</taxon>
        <taxon>ecological metagenomes</taxon>
    </lineage>
</organism>
<dbReference type="CDD" id="cd01992">
    <property type="entry name" value="TilS_N"/>
    <property type="match status" value="1"/>
</dbReference>
<keyword evidence="5" id="KW-0819">tRNA processing</keyword>
<keyword evidence="3" id="KW-0963">Cytoplasm</keyword>
<dbReference type="SUPFAM" id="SSF56037">
    <property type="entry name" value="PheT/TilS domain"/>
    <property type="match status" value="1"/>
</dbReference>
<proteinExistence type="inferred from homology"/>
<dbReference type="GO" id="GO:0005524">
    <property type="term" value="F:ATP binding"/>
    <property type="evidence" value="ECO:0007669"/>
    <property type="project" value="UniProtKB-KW"/>
</dbReference>
<dbReference type="PANTHER" id="PTHR43033">
    <property type="entry name" value="TRNA(ILE)-LYSIDINE SYNTHASE-RELATED"/>
    <property type="match status" value="1"/>
</dbReference>
<keyword evidence="7" id="KW-0067">ATP-binding</keyword>
<evidence type="ECO:0000259" key="9">
    <source>
        <dbReference type="SMART" id="SM00977"/>
    </source>
</evidence>
<keyword evidence="4 10" id="KW-0436">Ligase</keyword>
<dbReference type="GO" id="GO:0008033">
    <property type="term" value="P:tRNA processing"/>
    <property type="evidence" value="ECO:0007669"/>
    <property type="project" value="UniProtKB-KW"/>
</dbReference>
<protein>
    <recommendedName>
        <fullName evidence="2">tRNA(Ile)-lysidine synthetase</fullName>
        <ecNumber evidence="2">6.3.4.19</ecNumber>
    </recommendedName>
</protein>
<dbReference type="InterPro" id="IPR012796">
    <property type="entry name" value="Lysidine-tRNA-synth_C"/>
</dbReference>
<dbReference type="PANTHER" id="PTHR43033:SF1">
    <property type="entry name" value="TRNA(ILE)-LYSIDINE SYNTHASE-RELATED"/>
    <property type="match status" value="1"/>
</dbReference>
<evidence type="ECO:0000256" key="7">
    <source>
        <dbReference type="ARBA" id="ARBA00022840"/>
    </source>
</evidence>